<dbReference type="AlphaFoldDB" id="A0A4R1L239"/>
<feature type="signal peptide" evidence="1">
    <location>
        <begin position="1"/>
        <end position="19"/>
    </location>
</feature>
<organism evidence="3 4">
    <name type="scientific">Acidipila rosea</name>
    <dbReference type="NCBI Taxonomy" id="768535"/>
    <lineage>
        <taxon>Bacteria</taxon>
        <taxon>Pseudomonadati</taxon>
        <taxon>Acidobacteriota</taxon>
        <taxon>Terriglobia</taxon>
        <taxon>Terriglobales</taxon>
        <taxon>Acidobacteriaceae</taxon>
        <taxon>Acidipila</taxon>
    </lineage>
</organism>
<evidence type="ECO:0000259" key="2">
    <source>
        <dbReference type="SMART" id="SM00458"/>
    </source>
</evidence>
<dbReference type="SMART" id="SM00458">
    <property type="entry name" value="RICIN"/>
    <property type="match status" value="1"/>
</dbReference>
<evidence type="ECO:0000256" key="1">
    <source>
        <dbReference type="SAM" id="SignalP"/>
    </source>
</evidence>
<reference evidence="3 4" key="1">
    <citation type="submission" date="2019-03" db="EMBL/GenBank/DDBJ databases">
        <title>Genomic Encyclopedia of Type Strains, Phase IV (KMG-IV): sequencing the most valuable type-strain genomes for metagenomic binning, comparative biology and taxonomic classification.</title>
        <authorList>
            <person name="Goeker M."/>
        </authorList>
    </citation>
    <scope>NUCLEOTIDE SEQUENCE [LARGE SCALE GENOMIC DNA]</scope>
    <source>
        <strain evidence="3 4">DSM 103428</strain>
    </source>
</reference>
<evidence type="ECO:0000313" key="3">
    <source>
        <dbReference type="EMBL" id="TCK72058.1"/>
    </source>
</evidence>
<proteinExistence type="predicted"/>
<dbReference type="CDD" id="cd00161">
    <property type="entry name" value="beta-trefoil_Ricin-like"/>
    <property type="match status" value="1"/>
</dbReference>
<dbReference type="PROSITE" id="PS50231">
    <property type="entry name" value="RICIN_B_LECTIN"/>
    <property type="match status" value="1"/>
</dbReference>
<feature type="chain" id="PRO_5020917037" evidence="1">
    <location>
        <begin position="20"/>
        <end position="184"/>
    </location>
</feature>
<keyword evidence="1" id="KW-0732">Signal</keyword>
<protein>
    <submittedName>
        <fullName evidence="3">Ricin-type beta-trefoil lectin protein</fullName>
    </submittedName>
</protein>
<dbReference type="SUPFAM" id="SSF50370">
    <property type="entry name" value="Ricin B-like lectins"/>
    <property type="match status" value="1"/>
</dbReference>
<keyword evidence="4" id="KW-1185">Reference proteome</keyword>
<gene>
    <name evidence="3" type="ORF">C7378_2690</name>
</gene>
<sequence>MKRLLCLSLSLVPLFCSLAITGCGFTPGFGSVNQITLAIYHPLCVDVVDASTASGAPVQVYACGTGKRSQEWRLNPIDSNGGLNIVNVNSNMCMSVSDTPVTAPGQYVIQETCSASGTQPNQVWTMVKAPSQPGYRFVSAASKQCLDLPYGAVASIDHLQQYYCTDGDPAQGWSITQVGLGNIP</sequence>
<evidence type="ECO:0000313" key="4">
    <source>
        <dbReference type="Proteomes" id="UP000295210"/>
    </source>
</evidence>
<dbReference type="EMBL" id="SMGK01000004">
    <property type="protein sequence ID" value="TCK72058.1"/>
    <property type="molecule type" value="Genomic_DNA"/>
</dbReference>
<dbReference type="RefSeq" id="WP_131997559.1">
    <property type="nucleotide sequence ID" value="NZ_SMGK01000004.1"/>
</dbReference>
<feature type="domain" description="Ricin B lectin" evidence="2">
    <location>
        <begin position="30"/>
        <end position="176"/>
    </location>
</feature>
<dbReference type="InterPro" id="IPR000772">
    <property type="entry name" value="Ricin_B_lectin"/>
</dbReference>
<comment type="caution">
    <text evidence="3">The sequence shown here is derived from an EMBL/GenBank/DDBJ whole genome shotgun (WGS) entry which is preliminary data.</text>
</comment>
<dbReference type="Proteomes" id="UP000295210">
    <property type="component" value="Unassembled WGS sequence"/>
</dbReference>
<name>A0A4R1L239_9BACT</name>
<dbReference type="Gene3D" id="2.80.10.50">
    <property type="match status" value="1"/>
</dbReference>
<accession>A0A4R1L239</accession>
<dbReference type="Pfam" id="PF00652">
    <property type="entry name" value="Ricin_B_lectin"/>
    <property type="match status" value="1"/>
</dbReference>
<dbReference type="InterPro" id="IPR035992">
    <property type="entry name" value="Ricin_B-like_lectins"/>
</dbReference>
<dbReference type="PROSITE" id="PS51257">
    <property type="entry name" value="PROKAR_LIPOPROTEIN"/>
    <property type="match status" value="1"/>
</dbReference>
<dbReference type="OrthoDB" id="484816at2"/>
<dbReference type="GO" id="GO:0030246">
    <property type="term" value="F:carbohydrate binding"/>
    <property type="evidence" value="ECO:0007669"/>
    <property type="project" value="UniProtKB-KW"/>
</dbReference>
<keyword evidence="3" id="KW-0430">Lectin</keyword>